<gene>
    <name evidence="2" type="primary">LOC117647456</name>
</gene>
<organism evidence="2">
    <name type="scientific">Thrips palmi</name>
    <name type="common">Melon thrips</name>
    <dbReference type="NCBI Taxonomy" id="161013"/>
    <lineage>
        <taxon>Eukaryota</taxon>
        <taxon>Metazoa</taxon>
        <taxon>Ecdysozoa</taxon>
        <taxon>Arthropoda</taxon>
        <taxon>Hexapoda</taxon>
        <taxon>Insecta</taxon>
        <taxon>Pterygota</taxon>
        <taxon>Neoptera</taxon>
        <taxon>Paraneoptera</taxon>
        <taxon>Thysanoptera</taxon>
        <taxon>Terebrantia</taxon>
        <taxon>Thripoidea</taxon>
        <taxon>Thripidae</taxon>
        <taxon>Thrips</taxon>
    </lineage>
</organism>
<sequence>MGKPQDKAMEGQLSRLLHQWQLDLERSTTLPRWRRLVINIRSAQWLLPAYSIFLARSVVDAALNATLSGRQTPLLHIASLYAAMWSVVFFASSSTECSQALASIVKVAEYVEWRGDAATKVPATADFSMGGRERGLVDSDAGH</sequence>
<proteinExistence type="predicted"/>
<dbReference type="RefSeq" id="XP_034245090.1">
    <property type="nucleotide sequence ID" value="XM_034389199.1"/>
</dbReference>
<keyword evidence="1" id="KW-1185">Reference proteome</keyword>
<evidence type="ECO:0000313" key="1">
    <source>
        <dbReference type="Proteomes" id="UP000515158"/>
    </source>
</evidence>
<dbReference type="KEGG" id="tpal:117647456"/>
<name>A0A6P8Z4Q7_THRPL</name>
<dbReference type="InParanoid" id="A0A6P8Z4Q7"/>
<evidence type="ECO:0000313" key="2">
    <source>
        <dbReference type="RefSeq" id="XP_034245090.1"/>
    </source>
</evidence>
<protein>
    <submittedName>
        <fullName evidence="2">Uncharacterized protein LOC117647456</fullName>
    </submittedName>
</protein>
<reference evidence="2" key="1">
    <citation type="submission" date="2025-08" db="UniProtKB">
        <authorList>
            <consortium name="RefSeq"/>
        </authorList>
    </citation>
    <scope>IDENTIFICATION</scope>
    <source>
        <tissue evidence="2">Total insect</tissue>
    </source>
</reference>
<accession>A0A6P8Z4Q7</accession>
<dbReference type="Proteomes" id="UP000515158">
    <property type="component" value="Unplaced"/>
</dbReference>
<dbReference type="GeneID" id="117647456"/>
<dbReference type="AlphaFoldDB" id="A0A6P8Z4Q7"/>